<accession>A0A821XEN3</accession>
<sequence>MVRASLKMTPPKIRRKHINLPSRTHIAETNETTSYPLATQTRGIEETEGLDIRNKYTRFQNQPRYANTRKEKKQKYILSDSTMQLINKRKSLIANKNGKRNLREIAEIRKGIRKDRKTRRIQTLEKHIIESGGTKKALKELREATPWVPNLKRNQINITNRKSIVKTASDFYKNLYSNLAIAGSEQCNNYKTTIYPPNLEPDILQSEVRKAILSQKSDKAPGPDKITNGLLKGTLKELVPILTKIFNDILTSEQIPEQWQTSHIILIYKKGSKEDLSNYRPISLMSNIYI</sequence>
<evidence type="ECO:0000313" key="1">
    <source>
        <dbReference type="EMBL" id="CAF4937381.1"/>
    </source>
</evidence>
<evidence type="ECO:0000313" key="2">
    <source>
        <dbReference type="Proteomes" id="UP000663880"/>
    </source>
</evidence>
<comment type="caution">
    <text evidence="1">The sequence shown here is derived from an EMBL/GenBank/DDBJ whole genome shotgun (WGS) entry which is preliminary data.</text>
</comment>
<dbReference type="Proteomes" id="UP000663880">
    <property type="component" value="Unassembled WGS sequence"/>
</dbReference>
<dbReference type="OrthoDB" id="410104at2759"/>
<gene>
    <name evidence="1" type="ORF">PMACD_LOCUS14389</name>
</gene>
<proteinExistence type="predicted"/>
<dbReference type="PANTHER" id="PTHR19446">
    <property type="entry name" value="REVERSE TRANSCRIPTASES"/>
    <property type="match status" value="1"/>
</dbReference>
<dbReference type="EMBL" id="CAJOBZ010000065">
    <property type="protein sequence ID" value="CAF4937381.1"/>
    <property type="molecule type" value="Genomic_DNA"/>
</dbReference>
<keyword evidence="2" id="KW-1185">Reference proteome</keyword>
<reference evidence="1" key="1">
    <citation type="submission" date="2021-02" db="EMBL/GenBank/DDBJ databases">
        <authorList>
            <person name="Steward A R."/>
        </authorList>
    </citation>
    <scope>NUCLEOTIDE SEQUENCE</scope>
</reference>
<evidence type="ECO:0008006" key="3">
    <source>
        <dbReference type="Google" id="ProtNLM"/>
    </source>
</evidence>
<protein>
    <recommendedName>
        <fullName evidence="3">Reverse transcriptase</fullName>
    </recommendedName>
</protein>
<organism evidence="1 2">
    <name type="scientific">Pieris macdunnoughi</name>
    <dbReference type="NCBI Taxonomy" id="345717"/>
    <lineage>
        <taxon>Eukaryota</taxon>
        <taxon>Metazoa</taxon>
        <taxon>Ecdysozoa</taxon>
        <taxon>Arthropoda</taxon>
        <taxon>Hexapoda</taxon>
        <taxon>Insecta</taxon>
        <taxon>Pterygota</taxon>
        <taxon>Neoptera</taxon>
        <taxon>Endopterygota</taxon>
        <taxon>Lepidoptera</taxon>
        <taxon>Glossata</taxon>
        <taxon>Ditrysia</taxon>
        <taxon>Papilionoidea</taxon>
        <taxon>Pieridae</taxon>
        <taxon>Pierinae</taxon>
        <taxon>Pieris</taxon>
    </lineage>
</organism>
<dbReference type="AlphaFoldDB" id="A0A821XEN3"/>
<name>A0A821XEN3_9NEOP</name>